<comment type="caution">
    <text evidence="1">The sequence shown here is derived from an EMBL/GenBank/DDBJ whole genome shotgun (WGS) entry which is preliminary data.</text>
</comment>
<gene>
    <name evidence="1" type="ORF">A3D65_04775</name>
</gene>
<dbReference type="Proteomes" id="UP000177996">
    <property type="component" value="Unassembled WGS sequence"/>
</dbReference>
<reference evidence="1 2" key="1">
    <citation type="journal article" date="2016" name="Nat. Commun.">
        <title>Thousands of microbial genomes shed light on interconnected biogeochemical processes in an aquifer system.</title>
        <authorList>
            <person name="Anantharaman K."/>
            <person name="Brown C.T."/>
            <person name="Hug L.A."/>
            <person name="Sharon I."/>
            <person name="Castelle C.J."/>
            <person name="Probst A.J."/>
            <person name="Thomas B.C."/>
            <person name="Singh A."/>
            <person name="Wilkins M.J."/>
            <person name="Karaoz U."/>
            <person name="Brodie E.L."/>
            <person name="Williams K.H."/>
            <person name="Hubbard S.S."/>
            <person name="Banfield J.F."/>
        </authorList>
    </citation>
    <scope>NUCLEOTIDE SEQUENCE [LARGE SCALE GENOMIC DNA]</scope>
</reference>
<dbReference type="AlphaFoldDB" id="A0A1G2DA36"/>
<dbReference type="EMBL" id="MHLL01000009">
    <property type="protein sequence ID" value="OGZ10489.1"/>
    <property type="molecule type" value="Genomic_DNA"/>
</dbReference>
<evidence type="ECO:0000313" key="2">
    <source>
        <dbReference type="Proteomes" id="UP000177996"/>
    </source>
</evidence>
<sequence>MVMEAAGLSPKIAVTAKLPVTITPQVPVPEQPPPDQPVNVYPAEGVAVRVTFVPELYVQPGETQFVLLELSAGEAETEPEPLTEVVMV</sequence>
<name>A0A1G2DA36_9BACT</name>
<evidence type="ECO:0000313" key="1">
    <source>
        <dbReference type="EMBL" id="OGZ10489.1"/>
    </source>
</evidence>
<proteinExistence type="predicted"/>
<accession>A0A1G2DA36</accession>
<protein>
    <submittedName>
        <fullName evidence="1">Uncharacterized protein</fullName>
    </submittedName>
</protein>
<organism evidence="1 2">
    <name type="scientific">Candidatus Lloydbacteria bacterium RIFCSPHIGHO2_02_FULL_50_13</name>
    <dbReference type="NCBI Taxonomy" id="1798661"/>
    <lineage>
        <taxon>Bacteria</taxon>
        <taxon>Candidatus Lloydiibacteriota</taxon>
    </lineage>
</organism>